<proteinExistence type="predicted"/>
<feature type="transmembrane region" description="Helical" evidence="1">
    <location>
        <begin position="133"/>
        <end position="153"/>
    </location>
</feature>
<name>A0ABV7PY63_9ACTN</name>
<dbReference type="Proteomes" id="UP001595712">
    <property type="component" value="Unassembled WGS sequence"/>
</dbReference>
<gene>
    <name evidence="2" type="ORF">ACFO8M_13765</name>
</gene>
<dbReference type="EMBL" id="JBHRWO010000010">
    <property type="protein sequence ID" value="MFC3493542.1"/>
    <property type="molecule type" value="Genomic_DNA"/>
</dbReference>
<evidence type="ECO:0000256" key="1">
    <source>
        <dbReference type="SAM" id="Phobius"/>
    </source>
</evidence>
<protein>
    <submittedName>
        <fullName evidence="2">Uncharacterized protein</fullName>
    </submittedName>
</protein>
<sequence length="212" mass="23287">MDRQPAVPEQNDPLITVEAVAPGVKREPGWALARLAAVKRAVKPTPCRHRVRWRDLQGSKKIHVALVAVMLYVAVLVALCGLFFTVVLASVGVRGANPAALVLAPVLAAVSVQLLVSFAACHRTWYKLHRPGIVMCALSTVVPLPILLITGIVGTAFGLGWLMILVVPPLAPMLVLWWFRSALYELETCEEYPWLPPKILAMRKPESARPRR</sequence>
<keyword evidence="1" id="KW-0472">Membrane</keyword>
<keyword evidence="1" id="KW-0812">Transmembrane</keyword>
<dbReference type="RefSeq" id="WP_387976067.1">
    <property type="nucleotide sequence ID" value="NZ_JBHRWO010000010.1"/>
</dbReference>
<feature type="transmembrane region" description="Helical" evidence="1">
    <location>
        <begin position="99"/>
        <end position="121"/>
    </location>
</feature>
<organism evidence="2 3">
    <name type="scientific">Glycomyces rhizosphaerae</name>
    <dbReference type="NCBI Taxonomy" id="2054422"/>
    <lineage>
        <taxon>Bacteria</taxon>
        <taxon>Bacillati</taxon>
        <taxon>Actinomycetota</taxon>
        <taxon>Actinomycetes</taxon>
        <taxon>Glycomycetales</taxon>
        <taxon>Glycomycetaceae</taxon>
        <taxon>Glycomyces</taxon>
    </lineage>
</organism>
<reference evidence="3" key="1">
    <citation type="journal article" date="2019" name="Int. J. Syst. Evol. Microbiol.">
        <title>The Global Catalogue of Microorganisms (GCM) 10K type strain sequencing project: providing services to taxonomists for standard genome sequencing and annotation.</title>
        <authorList>
            <consortium name="The Broad Institute Genomics Platform"/>
            <consortium name="The Broad Institute Genome Sequencing Center for Infectious Disease"/>
            <person name="Wu L."/>
            <person name="Ma J."/>
        </authorList>
    </citation>
    <scope>NUCLEOTIDE SEQUENCE [LARGE SCALE GENOMIC DNA]</scope>
    <source>
        <strain evidence="3">CGMCC 4.7396</strain>
    </source>
</reference>
<accession>A0ABV7PY63</accession>
<keyword evidence="3" id="KW-1185">Reference proteome</keyword>
<evidence type="ECO:0000313" key="2">
    <source>
        <dbReference type="EMBL" id="MFC3493542.1"/>
    </source>
</evidence>
<keyword evidence="1" id="KW-1133">Transmembrane helix</keyword>
<evidence type="ECO:0000313" key="3">
    <source>
        <dbReference type="Proteomes" id="UP001595712"/>
    </source>
</evidence>
<feature type="transmembrane region" description="Helical" evidence="1">
    <location>
        <begin position="159"/>
        <end position="179"/>
    </location>
</feature>
<comment type="caution">
    <text evidence="2">The sequence shown here is derived from an EMBL/GenBank/DDBJ whole genome shotgun (WGS) entry which is preliminary data.</text>
</comment>
<feature type="transmembrane region" description="Helical" evidence="1">
    <location>
        <begin position="62"/>
        <end position="93"/>
    </location>
</feature>